<comment type="caution">
    <text evidence="2">The sequence shown here is derived from an EMBL/GenBank/DDBJ whole genome shotgun (WGS) entry which is preliminary data.</text>
</comment>
<dbReference type="Pfam" id="PF00078">
    <property type="entry name" value="RVT_1"/>
    <property type="match status" value="1"/>
</dbReference>
<keyword evidence="3" id="KW-1185">Reference proteome</keyword>
<evidence type="ECO:0000259" key="1">
    <source>
        <dbReference type="Pfam" id="PF00078"/>
    </source>
</evidence>
<proteinExistence type="predicted"/>
<name>A0A2G8KEN8_STIJA</name>
<gene>
    <name evidence="2" type="ORF">BSL78_16700</name>
</gene>
<sequence>MIELGLFVKHRDLVDVWRSQNPQVVTCTWHKPDGTVSSRLDRFYAPRKFPRSRCSIISCPLSDHDAVVLRLQLPESFHVEKGLWRLNTEIVKEQNFKEQFLEKYRGWQSLKPAFPNALVWWDERGSPGGLLVWYRQGPPESKNNSLGSNLSVGELWTAVAAMKKGKSPGPDGLPAEFYRTFWEVLGGDLRDVFATAFQLNYMSQTQRVGNIVLLPKSGDPLDPRNRRPITLLNVDYKILAKALANRLSDVMPDIVGPLQTCAVRGKCIQHNLWLMRDLIEFVKVRDLPCALVSLDQEKAFDMVDHDFLFRTLESFGLNSVYSETLSTSLDRCFGFRPFNVPGGARVKCVQYADDVTCIVSDLASFKPLSKVLTTFQEATGARLNKSKTKGLRLGGWRGQSLPFDATWSDVMIKVNGIWLGYGAPEATTWAEKADQVEARLDTFSHRWLSLPGKVTVVNRFIVPLLWYPGTVIAAPDHALVRLERIIFDFIWGKRKPNLVKRTVLYQTPLSGGLGLVHLPSKLRFFLLKGVFVAFENPSFPFAFFVRYWGGFLFRHHWPGSFSNNRPKATRPSGVYTQIGDSLRRIKEEGGPHVLLNVAPLCYTHHCFVQCSRLCARRLAGPPSLQMCGGLCVASH</sequence>
<dbReference type="AlphaFoldDB" id="A0A2G8KEN8"/>
<organism evidence="2 3">
    <name type="scientific">Stichopus japonicus</name>
    <name type="common">Sea cucumber</name>
    <dbReference type="NCBI Taxonomy" id="307972"/>
    <lineage>
        <taxon>Eukaryota</taxon>
        <taxon>Metazoa</taxon>
        <taxon>Echinodermata</taxon>
        <taxon>Eleutherozoa</taxon>
        <taxon>Echinozoa</taxon>
        <taxon>Holothuroidea</taxon>
        <taxon>Aspidochirotacea</taxon>
        <taxon>Aspidochirotida</taxon>
        <taxon>Stichopodidae</taxon>
        <taxon>Apostichopus</taxon>
    </lineage>
</organism>
<dbReference type="Gene3D" id="3.60.10.10">
    <property type="entry name" value="Endonuclease/exonuclease/phosphatase"/>
    <property type="match status" value="1"/>
</dbReference>
<evidence type="ECO:0000313" key="2">
    <source>
        <dbReference type="EMBL" id="PIK46453.1"/>
    </source>
</evidence>
<dbReference type="SUPFAM" id="SSF56672">
    <property type="entry name" value="DNA/RNA polymerases"/>
    <property type="match status" value="1"/>
</dbReference>
<feature type="domain" description="Reverse transcriptase" evidence="1">
    <location>
        <begin position="215"/>
        <end position="320"/>
    </location>
</feature>
<reference evidence="2 3" key="1">
    <citation type="journal article" date="2017" name="PLoS Biol.">
        <title>The sea cucumber genome provides insights into morphological evolution and visceral regeneration.</title>
        <authorList>
            <person name="Zhang X."/>
            <person name="Sun L."/>
            <person name="Yuan J."/>
            <person name="Sun Y."/>
            <person name="Gao Y."/>
            <person name="Zhang L."/>
            <person name="Li S."/>
            <person name="Dai H."/>
            <person name="Hamel J.F."/>
            <person name="Liu C."/>
            <person name="Yu Y."/>
            <person name="Liu S."/>
            <person name="Lin W."/>
            <person name="Guo K."/>
            <person name="Jin S."/>
            <person name="Xu P."/>
            <person name="Storey K.B."/>
            <person name="Huan P."/>
            <person name="Zhang T."/>
            <person name="Zhou Y."/>
            <person name="Zhang J."/>
            <person name="Lin C."/>
            <person name="Li X."/>
            <person name="Xing L."/>
            <person name="Huo D."/>
            <person name="Sun M."/>
            <person name="Wang L."/>
            <person name="Mercier A."/>
            <person name="Li F."/>
            <person name="Yang H."/>
            <person name="Xiang J."/>
        </authorList>
    </citation>
    <scope>NUCLEOTIDE SEQUENCE [LARGE SCALE GENOMIC DNA]</scope>
    <source>
        <strain evidence="2">Shaxun</strain>
        <tissue evidence="2">Muscle</tissue>
    </source>
</reference>
<dbReference type="PANTHER" id="PTHR19446">
    <property type="entry name" value="REVERSE TRANSCRIPTASES"/>
    <property type="match status" value="1"/>
</dbReference>
<evidence type="ECO:0000313" key="3">
    <source>
        <dbReference type="Proteomes" id="UP000230750"/>
    </source>
</evidence>
<dbReference type="CDD" id="cd01650">
    <property type="entry name" value="RT_nLTR_like"/>
    <property type="match status" value="1"/>
</dbReference>
<dbReference type="STRING" id="307972.A0A2G8KEN8"/>
<accession>A0A2G8KEN8</accession>
<dbReference type="EMBL" id="MRZV01000644">
    <property type="protein sequence ID" value="PIK46453.1"/>
    <property type="molecule type" value="Genomic_DNA"/>
</dbReference>
<dbReference type="InterPro" id="IPR043502">
    <property type="entry name" value="DNA/RNA_pol_sf"/>
</dbReference>
<dbReference type="InterPro" id="IPR036691">
    <property type="entry name" value="Endo/exonu/phosph_ase_sf"/>
</dbReference>
<dbReference type="OrthoDB" id="1738942at2759"/>
<dbReference type="InterPro" id="IPR000477">
    <property type="entry name" value="RT_dom"/>
</dbReference>
<protein>
    <submittedName>
        <fullName evidence="2">Pol-like protein</fullName>
    </submittedName>
</protein>
<dbReference type="SUPFAM" id="SSF56219">
    <property type="entry name" value="DNase I-like"/>
    <property type="match status" value="1"/>
</dbReference>
<dbReference type="Proteomes" id="UP000230750">
    <property type="component" value="Unassembled WGS sequence"/>
</dbReference>